<dbReference type="Pfam" id="PF06388">
    <property type="entry name" value="DUF1075"/>
    <property type="match status" value="1"/>
</dbReference>
<dbReference type="GO" id="GO:0005739">
    <property type="term" value="C:mitochondrion"/>
    <property type="evidence" value="ECO:0007669"/>
    <property type="project" value="TreeGrafter"/>
</dbReference>
<evidence type="ECO:0000256" key="2">
    <source>
        <dbReference type="ARBA" id="ARBA00007363"/>
    </source>
</evidence>
<evidence type="ECO:0000256" key="5">
    <source>
        <dbReference type="ARBA" id="ARBA00023136"/>
    </source>
</evidence>
<dbReference type="AlphaFoldDB" id="A0A8C3M9K2"/>
<accession>A0A8U8ATE7</accession>
<evidence type="ECO:0000313" key="9">
    <source>
        <dbReference type="Proteomes" id="UP000694382"/>
    </source>
</evidence>
<dbReference type="GO" id="GO:0071456">
    <property type="term" value="P:cellular response to hypoxia"/>
    <property type="evidence" value="ECO:0007669"/>
    <property type="project" value="TreeGrafter"/>
</dbReference>
<proteinExistence type="inferred from homology"/>
<keyword evidence="4 7" id="KW-1133">Transmembrane helix</keyword>
<evidence type="ECO:0000313" key="8">
    <source>
        <dbReference type="Ensembl" id="ENSCPVP00000001257.2"/>
    </source>
</evidence>
<dbReference type="PANTHER" id="PTHR13674">
    <property type="entry name" value="GROWTH AND TRANSFORMATION-DEPENDENT PROTEIN"/>
    <property type="match status" value="1"/>
</dbReference>
<reference evidence="8" key="1">
    <citation type="submission" date="2020-02" db="EMBL/GenBank/DDBJ databases">
        <authorList>
            <person name="Enbody D E."/>
            <person name="Pettersson E M."/>
        </authorList>
    </citation>
    <scope>NUCLEOTIDE SEQUENCE [LARGE SCALE GENOMIC DNA]</scope>
</reference>
<dbReference type="GO" id="GO:0090200">
    <property type="term" value="P:positive regulation of release of cytochrome c from mitochondria"/>
    <property type="evidence" value="ECO:0007669"/>
    <property type="project" value="TreeGrafter"/>
</dbReference>
<keyword evidence="5 7" id="KW-0472">Membrane</keyword>
<feature type="region of interest" description="Disordered" evidence="6">
    <location>
        <begin position="1"/>
        <end position="33"/>
    </location>
</feature>
<evidence type="ECO:0000256" key="6">
    <source>
        <dbReference type="SAM" id="MobiDB-lite"/>
    </source>
</evidence>
<protein>
    <submittedName>
        <fullName evidence="8">Uncharacterized protein</fullName>
    </submittedName>
</protein>
<comment type="subcellular location">
    <subcellularLocation>
        <location evidence="1">Membrane</location>
        <topology evidence="1">Single-pass membrane protein</topology>
    </subcellularLocation>
</comment>
<evidence type="ECO:0000256" key="3">
    <source>
        <dbReference type="ARBA" id="ARBA00022692"/>
    </source>
</evidence>
<sequence length="490" mass="50058">VGSQEKVFHTEGGWALERAPQGSGHSTKPDGVQDVWTPSGTWCDPCGVLCRAGAGLGIPEGPELLRIFWDSAFEAQAGSHGPAGLGPARSAEDTGGSPAPSNAAEAPAELPPPAWLPRRERSVPGTGPAGKGRCPAPLLPEGRGKGREEEGRGEGRTLLPSRRIPPAARSGVTSRTGRALPRGRSPGGGGSARGTGGSSSSGGGGGGGSGSARPGLVQPRPPRAAHLELGEVLAARGSAGRRHPGSAEGAAAPNPAGSRDDARGGAGRDPPERGPRRSGPQSGISTGSGLAAPSSPAAAARAPAAPTGGGAGPGRPAARLPPIAGPGRGPAVTLSGAQRGRGSAMWGRADRAVKLLGRNIPSVLRMTEGVDPKISRRLCVKPQQDLQTKSRSASGVPGYRPTPWERRFLLWAGHYKKPEDIPETVSLETVRAAQSTLRVKFSYVMIALTIVGCITMVIRGKQAMKRHESLTSMNLEKKAKLREEGASAKP</sequence>
<dbReference type="Proteomes" id="UP000694382">
    <property type="component" value="Chromosome 1"/>
</dbReference>
<evidence type="ECO:0000256" key="4">
    <source>
        <dbReference type="ARBA" id="ARBA00022989"/>
    </source>
</evidence>
<feature type="region of interest" description="Disordered" evidence="6">
    <location>
        <begin position="470"/>
        <end position="490"/>
    </location>
</feature>
<feature type="transmembrane region" description="Helical" evidence="7">
    <location>
        <begin position="441"/>
        <end position="458"/>
    </location>
</feature>
<dbReference type="GO" id="GO:0016020">
    <property type="term" value="C:membrane"/>
    <property type="evidence" value="ECO:0007669"/>
    <property type="project" value="UniProtKB-SubCell"/>
</dbReference>
<accession>A0A8C3M9K2</accession>
<feature type="compositionally biased region" description="Low complexity" evidence="6">
    <location>
        <begin position="97"/>
        <end position="108"/>
    </location>
</feature>
<reference evidence="8" key="3">
    <citation type="submission" date="2025-09" db="UniProtKB">
        <authorList>
            <consortium name="Ensembl"/>
        </authorList>
    </citation>
    <scope>IDENTIFICATION</scope>
</reference>
<reference evidence="8" key="2">
    <citation type="submission" date="2025-08" db="UniProtKB">
        <authorList>
            <consortium name="Ensembl"/>
        </authorList>
    </citation>
    <scope>IDENTIFICATION</scope>
</reference>
<dbReference type="GO" id="GO:0051402">
    <property type="term" value="P:neuron apoptotic process"/>
    <property type="evidence" value="ECO:0007669"/>
    <property type="project" value="TreeGrafter"/>
</dbReference>
<dbReference type="Ensembl" id="ENSCPVT00000001311.2">
    <property type="protein sequence ID" value="ENSCPVP00000001257.2"/>
    <property type="gene ID" value="ENSCPVG00000000953.2"/>
</dbReference>
<dbReference type="PANTHER" id="PTHR13674:SF2">
    <property type="entry name" value="PROTEIN FAM162A"/>
    <property type="match status" value="1"/>
</dbReference>
<name>A0A8C3M9K2_GEOPR</name>
<feature type="region of interest" description="Disordered" evidence="6">
    <location>
        <begin position="78"/>
        <end position="346"/>
    </location>
</feature>
<comment type="similarity">
    <text evidence="2">Belongs to the UPF0389 family.</text>
</comment>
<organism evidence="8 9">
    <name type="scientific">Geospiza parvula</name>
    <name type="common">Small tree-finch</name>
    <name type="synonym">Camarhynchus parvulus</name>
    <dbReference type="NCBI Taxonomy" id="87175"/>
    <lineage>
        <taxon>Eukaryota</taxon>
        <taxon>Metazoa</taxon>
        <taxon>Chordata</taxon>
        <taxon>Craniata</taxon>
        <taxon>Vertebrata</taxon>
        <taxon>Euteleostomi</taxon>
        <taxon>Archelosauria</taxon>
        <taxon>Archosauria</taxon>
        <taxon>Dinosauria</taxon>
        <taxon>Saurischia</taxon>
        <taxon>Theropoda</taxon>
        <taxon>Coelurosauria</taxon>
        <taxon>Aves</taxon>
        <taxon>Neognathae</taxon>
        <taxon>Neoaves</taxon>
        <taxon>Telluraves</taxon>
        <taxon>Australaves</taxon>
        <taxon>Passeriformes</taxon>
        <taxon>Thraupidae</taxon>
        <taxon>Camarhynchus</taxon>
    </lineage>
</organism>
<keyword evidence="3 7" id="KW-0812">Transmembrane</keyword>
<keyword evidence="9" id="KW-1185">Reference proteome</keyword>
<feature type="compositionally biased region" description="Low complexity" evidence="6">
    <location>
        <begin position="285"/>
        <end position="306"/>
    </location>
</feature>
<evidence type="ECO:0000256" key="7">
    <source>
        <dbReference type="SAM" id="Phobius"/>
    </source>
</evidence>
<feature type="compositionally biased region" description="Gly residues" evidence="6">
    <location>
        <begin position="185"/>
        <end position="210"/>
    </location>
</feature>
<evidence type="ECO:0000256" key="1">
    <source>
        <dbReference type="ARBA" id="ARBA00004167"/>
    </source>
</evidence>
<feature type="compositionally biased region" description="Basic and acidic residues" evidence="6">
    <location>
        <begin position="142"/>
        <end position="155"/>
    </location>
</feature>
<dbReference type="InterPro" id="IPR009432">
    <property type="entry name" value="DUF1075"/>
</dbReference>